<organism evidence="2 3">
    <name type="scientific">Vigna angularis var. angularis</name>
    <dbReference type="NCBI Taxonomy" id="157739"/>
    <lineage>
        <taxon>Eukaryota</taxon>
        <taxon>Viridiplantae</taxon>
        <taxon>Streptophyta</taxon>
        <taxon>Embryophyta</taxon>
        <taxon>Tracheophyta</taxon>
        <taxon>Spermatophyta</taxon>
        <taxon>Magnoliopsida</taxon>
        <taxon>eudicotyledons</taxon>
        <taxon>Gunneridae</taxon>
        <taxon>Pentapetalae</taxon>
        <taxon>rosids</taxon>
        <taxon>fabids</taxon>
        <taxon>Fabales</taxon>
        <taxon>Fabaceae</taxon>
        <taxon>Papilionoideae</taxon>
        <taxon>50 kb inversion clade</taxon>
        <taxon>NPAAA clade</taxon>
        <taxon>indigoferoid/millettioid clade</taxon>
        <taxon>Phaseoleae</taxon>
        <taxon>Vigna</taxon>
    </lineage>
</organism>
<keyword evidence="3" id="KW-1185">Reference proteome</keyword>
<evidence type="ECO:0000256" key="1">
    <source>
        <dbReference type="SAM" id="MobiDB-lite"/>
    </source>
</evidence>
<dbReference type="EMBL" id="AP015044">
    <property type="protein sequence ID" value="BAU01600.1"/>
    <property type="molecule type" value="Genomic_DNA"/>
</dbReference>
<gene>
    <name evidence="2" type="primary">Vigan.11G086800</name>
    <name evidence="2" type="ORF">VIGAN_11086800</name>
</gene>
<accession>A0A0S3T9L3</accession>
<proteinExistence type="predicted"/>
<dbReference type="AlphaFoldDB" id="A0A0S3T9L3"/>
<dbReference type="Proteomes" id="UP000291084">
    <property type="component" value="Chromosome 11"/>
</dbReference>
<name>A0A0S3T9L3_PHAAN</name>
<evidence type="ECO:0000313" key="3">
    <source>
        <dbReference type="Proteomes" id="UP000291084"/>
    </source>
</evidence>
<sequence>MDIEDSTNDNPDKANEKAKNFEQAGQAKFADKTEESSSILDSQSQTVKGRKRGFKRTIFSESDSKNEYLYPRMI</sequence>
<reference evidence="2 3" key="1">
    <citation type="journal article" date="2015" name="Sci. Rep.">
        <title>The power of single molecule real-time sequencing technology in the de novo assembly of a eukaryotic genome.</title>
        <authorList>
            <person name="Sakai H."/>
            <person name="Naito K."/>
            <person name="Ogiso-Tanaka E."/>
            <person name="Takahashi Y."/>
            <person name="Iseki K."/>
            <person name="Muto C."/>
            <person name="Satou K."/>
            <person name="Teruya K."/>
            <person name="Shiroma A."/>
            <person name="Shimoji M."/>
            <person name="Hirano T."/>
            <person name="Itoh T."/>
            <person name="Kaga A."/>
            <person name="Tomooka N."/>
        </authorList>
    </citation>
    <scope>NUCLEOTIDE SEQUENCE [LARGE SCALE GENOMIC DNA]</scope>
    <source>
        <strain evidence="3">cv. Shumari</strain>
    </source>
</reference>
<protein>
    <submittedName>
        <fullName evidence="2">Uncharacterized protein</fullName>
    </submittedName>
</protein>
<feature type="region of interest" description="Disordered" evidence="1">
    <location>
        <begin position="1"/>
        <end position="51"/>
    </location>
</feature>
<feature type="compositionally biased region" description="Basic and acidic residues" evidence="1">
    <location>
        <begin position="10"/>
        <end position="20"/>
    </location>
</feature>
<feature type="compositionally biased region" description="Polar residues" evidence="1">
    <location>
        <begin position="36"/>
        <end position="47"/>
    </location>
</feature>
<evidence type="ECO:0000313" key="2">
    <source>
        <dbReference type="EMBL" id="BAU01600.1"/>
    </source>
</evidence>